<dbReference type="PANTHER" id="PTHR23033:SF47">
    <property type="entry name" value="APPLE DOMAIN-CONTAINING PROTEIN-RELATED"/>
    <property type="match status" value="1"/>
</dbReference>
<evidence type="ECO:0000256" key="1">
    <source>
        <dbReference type="ARBA" id="ARBA00004606"/>
    </source>
</evidence>
<dbReference type="EMBL" id="JAVFHQ010000053">
    <property type="protein sequence ID" value="KAK4541418.1"/>
    <property type="molecule type" value="Genomic_DNA"/>
</dbReference>
<comment type="similarity">
    <text evidence="3">Belongs to the glycosyltransferase 31 family. Beta3-Gal-T subfamily.</text>
</comment>
<keyword evidence="5" id="KW-0328">Glycosyltransferase</keyword>
<dbReference type="GO" id="GO:0000166">
    <property type="term" value="F:nucleotide binding"/>
    <property type="evidence" value="ECO:0007669"/>
    <property type="project" value="UniProtKB-KW"/>
</dbReference>
<protein>
    <recommendedName>
        <fullName evidence="4">N-acetylgalactosaminide beta-1,3-galactosyltransferase</fullName>
        <ecNumber evidence="4">2.4.1.122</ecNumber>
    </recommendedName>
</protein>
<keyword evidence="11" id="KW-0472">Membrane</keyword>
<dbReference type="AlphaFoldDB" id="A0AAV9J9J3"/>
<dbReference type="GO" id="GO:0016020">
    <property type="term" value="C:membrane"/>
    <property type="evidence" value="ECO:0007669"/>
    <property type="project" value="UniProtKB-SubCell"/>
</dbReference>
<proteinExistence type="inferred from homology"/>
<keyword evidence="8" id="KW-0547">Nucleotide-binding</keyword>
<evidence type="ECO:0000256" key="3">
    <source>
        <dbReference type="ARBA" id="ARBA00006462"/>
    </source>
</evidence>
<name>A0AAV9J9J3_9PEZI</name>
<evidence type="ECO:0000256" key="9">
    <source>
        <dbReference type="ARBA" id="ARBA00022968"/>
    </source>
</evidence>
<evidence type="ECO:0000256" key="4">
    <source>
        <dbReference type="ARBA" id="ARBA00012557"/>
    </source>
</evidence>
<dbReference type="Pfam" id="PF02434">
    <property type="entry name" value="Fringe"/>
    <property type="match status" value="1"/>
</dbReference>
<keyword evidence="6" id="KW-0808">Transferase</keyword>
<dbReference type="Gene3D" id="3.90.550.50">
    <property type="match status" value="1"/>
</dbReference>
<sequence>MFALRGPATPIPSTETLHKAQSLANSYAGSHQAIANTNSYCDEYPGNDTIAAIVKTGATEALIRLPTQLVASLRCVKEPIIVSDLEQTLGRHRIHDVLANIAPEDKDANPDFDIYRKQREYATSGQRIKLHSLSSLPVVGDDWRTKGKSAAWGLDKYKFLHMVEKAWELQPEREWYVFIEADTYLSWRNLLGFLGKYDSQKPWYFGDPVLMHEHKPTILQFAHAGSGFILSGSLVRDWVVNHAGLANRWDKRIPEMWFGGYVMADALDEELKVTVTDVTPMMQRENPARVPFGADVWCKPVVTLHHLDSRQFNELYQTEMALGTSQLLFRDVYHSAYLAGLPFRRDDWYNLADDHKFAIDVTPNDMGKFDGQWEPKDLMDPHQSYMGCELACIQNERCFQFAFSTTAANEESSSKSECWLSIGLSADLGQRMEER</sequence>
<dbReference type="GO" id="GO:0016263">
    <property type="term" value="F:glycoprotein-N-acetylgalactosamine 3-beta-galactosyltransferase activity"/>
    <property type="evidence" value="ECO:0007669"/>
    <property type="project" value="UniProtKB-EC"/>
</dbReference>
<keyword evidence="14" id="KW-1185">Reference proteome</keyword>
<evidence type="ECO:0000256" key="7">
    <source>
        <dbReference type="ARBA" id="ARBA00022692"/>
    </source>
</evidence>
<feature type="domain" description="Fringe-like glycosyltransferase" evidence="12">
    <location>
        <begin position="160"/>
        <end position="268"/>
    </location>
</feature>
<evidence type="ECO:0000256" key="2">
    <source>
        <dbReference type="ARBA" id="ARBA00004922"/>
    </source>
</evidence>
<evidence type="ECO:0000256" key="8">
    <source>
        <dbReference type="ARBA" id="ARBA00022741"/>
    </source>
</evidence>
<evidence type="ECO:0000313" key="13">
    <source>
        <dbReference type="EMBL" id="KAK4541418.1"/>
    </source>
</evidence>
<dbReference type="InterPro" id="IPR026050">
    <property type="entry name" value="C1GALT1/C1GALT1_chp1"/>
</dbReference>
<accession>A0AAV9J9J3</accession>
<gene>
    <name evidence="13" type="ORF">LTR36_008019</name>
</gene>
<dbReference type="PANTHER" id="PTHR23033">
    <property type="entry name" value="BETA1,3-GALACTOSYLTRANSFERASE"/>
    <property type="match status" value="1"/>
</dbReference>
<keyword evidence="9" id="KW-0735">Signal-anchor</keyword>
<organism evidence="13 14">
    <name type="scientific">Oleoguttula mirabilis</name>
    <dbReference type="NCBI Taxonomy" id="1507867"/>
    <lineage>
        <taxon>Eukaryota</taxon>
        <taxon>Fungi</taxon>
        <taxon>Dikarya</taxon>
        <taxon>Ascomycota</taxon>
        <taxon>Pezizomycotina</taxon>
        <taxon>Dothideomycetes</taxon>
        <taxon>Dothideomycetidae</taxon>
        <taxon>Mycosphaerellales</taxon>
        <taxon>Teratosphaeriaceae</taxon>
        <taxon>Oleoguttula</taxon>
    </lineage>
</organism>
<keyword evidence="10" id="KW-1133">Transmembrane helix</keyword>
<evidence type="ECO:0000259" key="12">
    <source>
        <dbReference type="Pfam" id="PF02434"/>
    </source>
</evidence>
<evidence type="ECO:0000256" key="10">
    <source>
        <dbReference type="ARBA" id="ARBA00022989"/>
    </source>
</evidence>
<dbReference type="Proteomes" id="UP001324427">
    <property type="component" value="Unassembled WGS sequence"/>
</dbReference>
<evidence type="ECO:0000256" key="11">
    <source>
        <dbReference type="ARBA" id="ARBA00023136"/>
    </source>
</evidence>
<comment type="caution">
    <text evidence="13">The sequence shown here is derived from an EMBL/GenBank/DDBJ whole genome shotgun (WGS) entry which is preliminary data.</text>
</comment>
<evidence type="ECO:0000256" key="6">
    <source>
        <dbReference type="ARBA" id="ARBA00022679"/>
    </source>
</evidence>
<reference evidence="13 14" key="1">
    <citation type="submission" date="2021-11" db="EMBL/GenBank/DDBJ databases">
        <title>Black yeast isolated from Biological Soil Crust.</title>
        <authorList>
            <person name="Kurbessoian T."/>
        </authorList>
    </citation>
    <scope>NUCLEOTIDE SEQUENCE [LARGE SCALE GENOMIC DNA]</scope>
    <source>
        <strain evidence="13 14">CCFEE 5522</strain>
    </source>
</reference>
<dbReference type="InterPro" id="IPR003378">
    <property type="entry name" value="Fringe-like_glycosylTrfase"/>
</dbReference>
<comment type="subcellular location">
    <subcellularLocation>
        <location evidence="1">Membrane</location>
        <topology evidence="1">Single-pass type II membrane protein</topology>
    </subcellularLocation>
</comment>
<dbReference type="EC" id="2.4.1.122" evidence="4"/>
<keyword evidence="7" id="KW-0812">Transmembrane</keyword>
<evidence type="ECO:0000256" key="5">
    <source>
        <dbReference type="ARBA" id="ARBA00022676"/>
    </source>
</evidence>
<evidence type="ECO:0000313" key="14">
    <source>
        <dbReference type="Proteomes" id="UP001324427"/>
    </source>
</evidence>
<comment type="pathway">
    <text evidence="2">Protein modification; protein glycosylation.</text>
</comment>